<evidence type="ECO:0000256" key="4">
    <source>
        <dbReference type="ARBA" id="ARBA00023172"/>
    </source>
</evidence>
<dbReference type="GO" id="GO:0003677">
    <property type="term" value="F:DNA binding"/>
    <property type="evidence" value="ECO:0007669"/>
    <property type="project" value="UniProtKB-KW"/>
</dbReference>
<dbReference type="InterPro" id="IPR050090">
    <property type="entry name" value="Tyrosine_recombinase_XerCD"/>
</dbReference>
<dbReference type="EMBL" id="CP065668">
    <property type="protein sequence ID" value="QPS11394.1"/>
    <property type="molecule type" value="Genomic_DNA"/>
</dbReference>
<dbReference type="Pfam" id="PF00589">
    <property type="entry name" value="Phage_integrase"/>
    <property type="match status" value="1"/>
</dbReference>
<evidence type="ECO:0000256" key="1">
    <source>
        <dbReference type="ARBA" id="ARBA00022829"/>
    </source>
</evidence>
<keyword evidence="4" id="KW-0233">DNA recombination</keyword>
<feature type="region of interest" description="Disordered" evidence="5">
    <location>
        <begin position="1"/>
        <end position="32"/>
    </location>
</feature>
<dbReference type="Gene3D" id="1.10.443.10">
    <property type="entry name" value="Intergrase catalytic core"/>
    <property type="match status" value="1"/>
</dbReference>
<proteinExistence type="predicted"/>
<dbReference type="GO" id="GO:0015074">
    <property type="term" value="P:DNA integration"/>
    <property type="evidence" value="ECO:0007669"/>
    <property type="project" value="UniProtKB-KW"/>
</dbReference>
<evidence type="ECO:0000256" key="2">
    <source>
        <dbReference type="ARBA" id="ARBA00022908"/>
    </source>
</evidence>
<dbReference type="Gene3D" id="1.10.150.130">
    <property type="match status" value="1"/>
</dbReference>
<dbReference type="PROSITE" id="PS51898">
    <property type="entry name" value="TYR_RECOMBINASE"/>
    <property type="match status" value="1"/>
</dbReference>
<keyword evidence="1" id="KW-0159">Chromosome partition</keyword>
<dbReference type="PANTHER" id="PTHR30349">
    <property type="entry name" value="PHAGE INTEGRASE-RELATED"/>
    <property type="match status" value="1"/>
</dbReference>
<feature type="domain" description="Tyr recombinase" evidence="6">
    <location>
        <begin position="170"/>
        <end position="363"/>
    </location>
</feature>
<dbReference type="GO" id="GO:0007059">
    <property type="term" value="P:chromosome segregation"/>
    <property type="evidence" value="ECO:0007669"/>
    <property type="project" value="UniProtKB-KW"/>
</dbReference>
<accession>A0A7T2S9F4</accession>
<reference evidence="7 8" key="1">
    <citation type="submission" date="2020-12" db="EMBL/GenBank/DDBJ databases">
        <title>FDA dAtabase for Regulatory Grade micrObial Sequences (FDA-ARGOS): Supporting development and validation of Infectious Disease Dx tests.</title>
        <authorList>
            <person name="Sproer C."/>
            <person name="Gronow S."/>
            <person name="Severitt S."/>
            <person name="Schroder I."/>
            <person name="Tallon L."/>
            <person name="Sadzewicz L."/>
            <person name="Zhao X."/>
            <person name="Boylan J."/>
            <person name="Ott S."/>
            <person name="Bowen H."/>
            <person name="Vavikolanu K."/>
            <person name="Mehta A."/>
            <person name="Aluvathingal J."/>
            <person name="Nadendla S."/>
            <person name="Lowell S."/>
            <person name="Myers T."/>
            <person name="Yan Y."/>
            <person name="Sichtig H."/>
        </authorList>
    </citation>
    <scope>NUCLEOTIDE SEQUENCE [LARGE SCALE GENOMIC DNA]</scope>
    <source>
        <strain evidence="7 8">FDAARGOS_909</strain>
    </source>
</reference>
<dbReference type="InterPro" id="IPR013762">
    <property type="entry name" value="Integrase-like_cat_sf"/>
</dbReference>
<keyword evidence="3" id="KW-0238">DNA-binding</keyword>
<dbReference type="CDD" id="cd00799">
    <property type="entry name" value="INT_Cre_C"/>
    <property type="match status" value="1"/>
</dbReference>
<evidence type="ECO:0000256" key="3">
    <source>
        <dbReference type="ARBA" id="ARBA00023125"/>
    </source>
</evidence>
<name>A0A7T2S9F4_DELAC</name>
<keyword evidence="2" id="KW-0229">DNA integration</keyword>
<dbReference type="PANTHER" id="PTHR30349:SF81">
    <property type="entry name" value="TYROSINE RECOMBINASE XERC"/>
    <property type="match status" value="1"/>
</dbReference>
<evidence type="ECO:0000259" key="6">
    <source>
        <dbReference type="PROSITE" id="PS51898"/>
    </source>
</evidence>
<sequence>MRNGPFPLTPQDQSLEDTRQGSTRPSAGLEPAAQQAVRELLREGESTNTRNSYQSAMRYWAAWHALRFERQMQLPLDVACVLQFIIDHAQRQTGAGLASEMPAHMDRALVEAGYKAREGPLSHNTLVHRMAVLSKAHRVHGLANPCQDGAVRELMSRTRKAYARRGEQPAKKDALTRDLLEQLLQTCDDSLRGRRDRALLLFAWSSGGRRRSEVAGADMRHLRAVGPQEFIYTLAHSKTNQSGRDAPENHKPVTGRAAQALADWLRAAAIQEGPIFRRIRKGGHVGEPLSPAAVRDIVKQRCALAGVEGDFSAHSLRSGFVTEAGRQNVPLPDTMALTGHSSVNTVLGYFRADSALSNRAARLLDAGDDDAAAAAQGSGRPQS</sequence>
<dbReference type="AlphaFoldDB" id="A0A7T2S9F4"/>
<dbReference type="GO" id="GO:0006310">
    <property type="term" value="P:DNA recombination"/>
    <property type="evidence" value="ECO:0007669"/>
    <property type="project" value="UniProtKB-KW"/>
</dbReference>
<dbReference type="SUPFAM" id="SSF56349">
    <property type="entry name" value="DNA breaking-rejoining enzymes"/>
    <property type="match status" value="1"/>
</dbReference>
<evidence type="ECO:0000313" key="7">
    <source>
        <dbReference type="EMBL" id="QPS11394.1"/>
    </source>
</evidence>
<dbReference type="Proteomes" id="UP000594778">
    <property type="component" value="Chromosome"/>
</dbReference>
<dbReference type="InterPro" id="IPR010998">
    <property type="entry name" value="Integrase_recombinase_N"/>
</dbReference>
<organism evidence="7 8">
    <name type="scientific">Delftia acidovorans</name>
    <name type="common">Pseudomonas acidovorans</name>
    <name type="synonym">Comamonas acidovorans</name>
    <dbReference type="NCBI Taxonomy" id="80866"/>
    <lineage>
        <taxon>Bacteria</taxon>
        <taxon>Pseudomonadati</taxon>
        <taxon>Pseudomonadota</taxon>
        <taxon>Betaproteobacteria</taxon>
        <taxon>Burkholderiales</taxon>
        <taxon>Comamonadaceae</taxon>
        <taxon>Delftia</taxon>
    </lineage>
</organism>
<dbReference type="SUPFAM" id="SSF47823">
    <property type="entry name" value="lambda integrase-like, N-terminal domain"/>
    <property type="match status" value="1"/>
</dbReference>
<dbReference type="InterPro" id="IPR011010">
    <property type="entry name" value="DNA_brk_join_enz"/>
</dbReference>
<dbReference type="InterPro" id="IPR002104">
    <property type="entry name" value="Integrase_catalytic"/>
</dbReference>
<gene>
    <name evidence="7" type="ORF">I6G66_04365</name>
</gene>
<evidence type="ECO:0000313" key="8">
    <source>
        <dbReference type="Proteomes" id="UP000594778"/>
    </source>
</evidence>
<protein>
    <submittedName>
        <fullName evidence="7">Site-specific integrase</fullName>
    </submittedName>
</protein>
<evidence type="ECO:0000256" key="5">
    <source>
        <dbReference type="SAM" id="MobiDB-lite"/>
    </source>
</evidence>